<proteinExistence type="predicted"/>
<reference evidence="2 3" key="1">
    <citation type="journal article" date="2023" name="Insect Mol. Biol.">
        <title>Genome sequencing provides insights into the evolution of gene families encoding plant cell wall-degrading enzymes in longhorned beetles.</title>
        <authorList>
            <person name="Shin N.R."/>
            <person name="Okamura Y."/>
            <person name="Kirsch R."/>
            <person name="Pauchet Y."/>
        </authorList>
    </citation>
    <scope>NUCLEOTIDE SEQUENCE [LARGE SCALE GENOMIC DNA]</scope>
    <source>
        <strain evidence="2">EAD_L_NR</strain>
    </source>
</reference>
<organism evidence="2 3">
    <name type="scientific">Exocentrus adspersus</name>
    <dbReference type="NCBI Taxonomy" id="1586481"/>
    <lineage>
        <taxon>Eukaryota</taxon>
        <taxon>Metazoa</taxon>
        <taxon>Ecdysozoa</taxon>
        <taxon>Arthropoda</taxon>
        <taxon>Hexapoda</taxon>
        <taxon>Insecta</taxon>
        <taxon>Pterygota</taxon>
        <taxon>Neoptera</taxon>
        <taxon>Endopterygota</taxon>
        <taxon>Coleoptera</taxon>
        <taxon>Polyphaga</taxon>
        <taxon>Cucujiformia</taxon>
        <taxon>Chrysomeloidea</taxon>
        <taxon>Cerambycidae</taxon>
        <taxon>Lamiinae</taxon>
        <taxon>Acanthocinini</taxon>
        <taxon>Exocentrus</taxon>
    </lineage>
</organism>
<dbReference type="AlphaFoldDB" id="A0AAV8VNG9"/>
<accession>A0AAV8VNG9</accession>
<evidence type="ECO:0000313" key="3">
    <source>
        <dbReference type="Proteomes" id="UP001159042"/>
    </source>
</evidence>
<protein>
    <recommendedName>
        <fullName evidence="4">Retrotransposon gag domain-containing protein</fullName>
    </recommendedName>
</protein>
<evidence type="ECO:0000313" key="2">
    <source>
        <dbReference type="EMBL" id="KAJ8915535.1"/>
    </source>
</evidence>
<evidence type="ECO:0000256" key="1">
    <source>
        <dbReference type="SAM" id="MobiDB-lite"/>
    </source>
</evidence>
<dbReference type="PANTHER" id="PTHR33198">
    <property type="entry name" value="ANK_REP_REGION DOMAIN-CONTAINING PROTEIN-RELATED"/>
    <property type="match status" value="1"/>
</dbReference>
<sequence>MGSDWCSYEERMDQYFVANYIEDDKKVPVLLTVIGEQAYEVLKGLCDPDLPKTKSYPDLCKLLREQFSKKVSVFKERIEFYELRQFENESIKAFYIRLKSKAIECKFGANLNDILRDKFVAGLRRGRILDRVCEEEHTASLETIVQTALKKEAALVSSTSASPLNKLNLKTMRKFPESMGRAGVNHFKEGKVKASTSQREEKGTQGEASTETMGQKKHLLKCNHYGGNSNSIECIDFMEMNFVREDGHVKPDRIEMLVNDKLITMELDSGAGISVIPENVYNRNFSDREFYAKMQYKEK</sequence>
<dbReference type="EMBL" id="JANEYG010000052">
    <property type="protein sequence ID" value="KAJ8915535.1"/>
    <property type="molecule type" value="Genomic_DNA"/>
</dbReference>
<dbReference type="PANTHER" id="PTHR33198:SF19">
    <property type="entry name" value="CCHC-TYPE DOMAIN-CONTAINING PROTEIN"/>
    <property type="match status" value="1"/>
</dbReference>
<gene>
    <name evidence="2" type="ORF">NQ315_012418</name>
</gene>
<comment type="caution">
    <text evidence="2">The sequence shown here is derived from an EMBL/GenBank/DDBJ whole genome shotgun (WGS) entry which is preliminary data.</text>
</comment>
<feature type="region of interest" description="Disordered" evidence="1">
    <location>
        <begin position="190"/>
        <end position="212"/>
    </location>
</feature>
<name>A0AAV8VNG9_9CUCU</name>
<keyword evidence="3" id="KW-1185">Reference proteome</keyword>
<feature type="compositionally biased region" description="Basic and acidic residues" evidence="1">
    <location>
        <begin position="190"/>
        <end position="204"/>
    </location>
</feature>
<evidence type="ECO:0008006" key="4">
    <source>
        <dbReference type="Google" id="ProtNLM"/>
    </source>
</evidence>
<dbReference type="Proteomes" id="UP001159042">
    <property type="component" value="Unassembled WGS sequence"/>
</dbReference>